<reference evidence="1 2" key="1">
    <citation type="submission" date="2019-02" db="EMBL/GenBank/DDBJ databases">
        <title>Deep-cultivation of Planctomycetes and their phenomic and genomic characterization uncovers novel biology.</title>
        <authorList>
            <person name="Wiegand S."/>
            <person name="Jogler M."/>
            <person name="Boedeker C."/>
            <person name="Pinto D."/>
            <person name="Vollmers J."/>
            <person name="Rivas-Marin E."/>
            <person name="Kohn T."/>
            <person name="Peeters S.H."/>
            <person name="Heuer A."/>
            <person name="Rast P."/>
            <person name="Oberbeckmann S."/>
            <person name="Bunk B."/>
            <person name="Jeske O."/>
            <person name="Meyerdierks A."/>
            <person name="Storesund J.E."/>
            <person name="Kallscheuer N."/>
            <person name="Luecker S."/>
            <person name="Lage O.M."/>
            <person name="Pohl T."/>
            <person name="Merkel B.J."/>
            <person name="Hornburger P."/>
            <person name="Mueller R.-W."/>
            <person name="Bruemmer F."/>
            <person name="Labrenz M."/>
            <person name="Spormann A.M."/>
            <person name="Op den Camp H."/>
            <person name="Overmann J."/>
            <person name="Amann R."/>
            <person name="Jetten M.S.M."/>
            <person name="Mascher T."/>
            <person name="Medema M.H."/>
            <person name="Devos D.P."/>
            <person name="Kaster A.-K."/>
            <person name="Ovreas L."/>
            <person name="Rohde M."/>
            <person name="Galperin M.Y."/>
            <person name="Jogler C."/>
        </authorList>
    </citation>
    <scope>NUCLEOTIDE SEQUENCE [LARGE SCALE GENOMIC DNA]</scope>
    <source>
        <strain evidence="1 2">Pla85_3_4</strain>
    </source>
</reference>
<protein>
    <submittedName>
        <fullName evidence="1">Uncharacterized protein</fullName>
    </submittedName>
</protein>
<accession>A0A518E395</accession>
<dbReference type="RefSeq" id="WP_145057927.1">
    <property type="nucleotide sequence ID" value="NZ_CP036433.1"/>
</dbReference>
<evidence type="ECO:0000313" key="2">
    <source>
        <dbReference type="Proteomes" id="UP000317648"/>
    </source>
</evidence>
<gene>
    <name evidence="1" type="ORF">Pla8534_64390</name>
</gene>
<evidence type="ECO:0000313" key="1">
    <source>
        <dbReference type="EMBL" id="QDU98568.1"/>
    </source>
</evidence>
<sequence>MAAFFTELFRVAPDKVSSLLDPELERDPETSLWLKNIGEMELVGLWESLTNTESDGTMIQDILSDEDADAMLFSLPPEFLEAIAAVTDDKVDSIAEQWQETDEVAHWDQADLAQVIRDIRNLVQAANANNQIVVELADM</sequence>
<name>A0A518E395_9BACT</name>
<dbReference type="Proteomes" id="UP000317648">
    <property type="component" value="Chromosome"/>
</dbReference>
<dbReference type="EMBL" id="CP036433">
    <property type="protein sequence ID" value="QDU98568.1"/>
    <property type="molecule type" value="Genomic_DNA"/>
</dbReference>
<dbReference type="KEGG" id="lcre:Pla8534_64390"/>
<dbReference type="AlphaFoldDB" id="A0A518E395"/>
<proteinExistence type="predicted"/>
<keyword evidence="2" id="KW-1185">Reference proteome</keyword>
<organism evidence="1 2">
    <name type="scientific">Lignipirellula cremea</name>
    <dbReference type="NCBI Taxonomy" id="2528010"/>
    <lineage>
        <taxon>Bacteria</taxon>
        <taxon>Pseudomonadati</taxon>
        <taxon>Planctomycetota</taxon>
        <taxon>Planctomycetia</taxon>
        <taxon>Pirellulales</taxon>
        <taxon>Pirellulaceae</taxon>
        <taxon>Lignipirellula</taxon>
    </lineage>
</organism>